<evidence type="ECO:0000256" key="1">
    <source>
        <dbReference type="SAM" id="MobiDB-lite"/>
    </source>
</evidence>
<reference evidence="4" key="4">
    <citation type="journal article" date="2008" name="Nucleic Acids Res.">
        <title>The rice annotation project database (RAP-DB): 2008 update.</title>
        <authorList>
            <consortium name="The rice annotation project (RAP)"/>
        </authorList>
    </citation>
    <scope>GENOME REANNOTATION</scope>
    <source>
        <strain evidence="4">cv. Nipponbare</strain>
    </source>
</reference>
<gene>
    <name evidence="2" type="ORF">P0512H04.31</name>
    <name evidence="3" type="ORF">P0698G06.11</name>
</gene>
<feature type="region of interest" description="Disordered" evidence="1">
    <location>
        <begin position="52"/>
        <end position="86"/>
    </location>
</feature>
<dbReference type="EMBL" id="AP005313">
    <property type="protein sequence ID" value="BAD28488.1"/>
    <property type="molecule type" value="Genomic_DNA"/>
</dbReference>
<evidence type="ECO:0000313" key="2">
    <source>
        <dbReference type="EMBL" id="BAD28488.1"/>
    </source>
</evidence>
<evidence type="ECO:0000313" key="4">
    <source>
        <dbReference type="Proteomes" id="UP000000763"/>
    </source>
</evidence>
<organism evidence="3 4">
    <name type="scientific">Oryza sativa subsp. japonica</name>
    <name type="common">Rice</name>
    <dbReference type="NCBI Taxonomy" id="39947"/>
    <lineage>
        <taxon>Eukaryota</taxon>
        <taxon>Viridiplantae</taxon>
        <taxon>Streptophyta</taxon>
        <taxon>Embryophyta</taxon>
        <taxon>Tracheophyta</taxon>
        <taxon>Spermatophyta</taxon>
        <taxon>Magnoliopsida</taxon>
        <taxon>Liliopsida</taxon>
        <taxon>Poales</taxon>
        <taxon>Poaceae</taxon>
        <taxon>BOP clade</taxon>
        <taxon>Oryzoideae</taxon>
        <taxon>Oryzeae</taxon>
        <taxon>Oryzinae</taxon>
        <taxon>Oryza</taxon>
        <taxon>Oryza sativa</taxon>
    </lineage>
</organism>
<dbReference type="Proteomes" id="UP000000763">
    <property type="component" value="Chromosome 9"/>
</dbReference>
<dbReference type="EMBL" id="AP005400">
    <property type="protein sequence ID" value="BAD28566.1"/>
    <property type="molecule type" value="Genomic_DNA"/>
</dbReference>
<dbReference type="AlphaFoldDB" id="Q6ES04"/>
<proteinExistence type="predicted"/>
<evidence type="ECO:0000313" key="3">
    <source>
        <dbReference type="EMBL" id="BAD28566.1"/>
    </source>
</evidence>
<protein>
    <submittedName>
        <fullName evidence="3">Uncharacterized protein</fullName>
    </submittedName>
</protein>
<accession>Q6ES04</accession>
<reference evidence="3" key="2">
    <citation type="submission" date="2002-06" db="EMBL/GenBank/DDBJ databases">
        <title>Oryza sativa nipponbare(GA3) genomic DNA, chromosome 9, PAC clone:P0698G06.</title>
        <authorList>
            <person name="Sasaki T."/>
            <person name="Matsumoto T."/>
            <person name="Katayose Y."/>
        </authorList>
    </citation>
    <scope>NUCLEOTIDE SEQUENCE</scope>
</reference>
<sequence length="175" mass="19656">MIQPKARVYICCKNKREKGKKKAKIEKSSFHIYRLLPPRARDLPAFGDSNGRRLGHWGSVQQDDRHRRAGAAARPHPEKRHGTGKGTTVLDIFFKGNEGYITLESVQPTRSRGLTQGRRDTRFLLHQKQINPSQDGARLILPSPNVLPCILSANLSSCSIAHYRPRRAAGNRTGN</sequence>
<reference evidence="2" key="1">
    <citation type="submission" date="2002-05" db="EMBL/GenBank/DDBJ databases">
        <title>Oryza sativa nipponbare(GA3) genomic DNA, chromosome 9, PAC clone:P0512H04.</title>
        <authorList>
            <person name="Sasaki T."/>
            <person name="Matsumoto T."/>
            <person name="Katayose Y."/>
        </authorList>
    </citation>
    <scope>NUCLEOTIDE SEQUENCE</scope>
</reference>
<name>Q6ES04_ORYSJ</name>
<reference evidence="4" key="3">
    <citation type="journal article" date="2005" name="Nature">
        <title>The map-based sequence of the rice genome.</title>
        <authorList>
            <consortium name="International rice genome sequencing project (IRGSP)"/>
            <person name="Matsumoto T."/>
            <person name="Wu J."/>
            <person name="Kanamori H."/>
            <person name="Katayose Y."/>
            <person name="Fujisawa M."/>
            <person name="Namiki N."/>
            <person name="Mizuno H."/>
            <person name="Yamamoto K."/>
            <person name="Antonio B.A."/>
            <person name="Baba T."/>
            <person name="Sakata K."/>
            <person name="Nagamura Y."/>
            <person name="Aoki H."/>
            <person name="Arikawa K."/>
            <person name="Arita K."/>
            <person name="Bito T."/>
            <person name="Chiden Y."/>
            <person name="Fujitsuka N."/>
            <person name="Fukunaka R."/>
            <person name="Hamada M."/>
            <person name="Harada C."/>
            <person name="Hayashi A."/>
            <person name="Hijishita S."/>
            <person name="Honda M."/>
            <person name="Hosokawa S."/>
            <person name="Ichikawa Y."/>
            <person name="Idonuma A."/>
            <person name="Iijima M."/>
            <person name="Ikeda M."/>
            <person name="Ikeno M."/>
            <person name="Ito K."/>
            <person name="Ito S."/>
            <person name="Ito T."/>
            <person name="Ito Y."/>
            <person name="Ito Y."/>
            <person name="Iwabuchi A."/>
            <person name="Kamiya K."/>
            <person name="Karasawa W."/>
            <person name="Kurita K."/>
            <person name="Katagiri S."/>
            <person name="Kikuta A."/>
            <person name="Kobayashi H."/>
            <person name="Kobayashi N."/>
            <person name="Machita K."/>
            <person name="Maehara T."/>
            <person name="Masukawa M."/>
            <person name="Mizubayashi T."/>
            <person name="Mukai Y."/>
            <person name="Nagasaki H."/>
            <person name="Nagata Y."/>
            <person name="Naito S."/>
            <person name="Nakashima M."/>
            <person name="Nakama Y."/>
            <person name="Nakamichi Y."/>
            <person name="Nakamura M."/>
            <person name="Meguro A."/>
            <person name="Negishi M."/>
            <person name="Ohta I."/>
            <person name="Ohta T."/>
            <person name="Okamoto M."/>
            <person name="Ono N."/>
            <person name="Saji S."/>
            <person name="Sakaguchi M."/>
            <person name="Sakai K."/>
            <person name="Shibata M."/>
            <person name="Shimokawa T."/>
            <person name="Song J."/>
            <person name="Takazaki Y."/>
            <person name="Terasawa K."/>
            <person name="Tsugane M."/>
            <person name="Tsuji K."/>
            <person name="Ueda S."/>
            <person name="Waki K."/>
            <person name="Yamagata H."/>
            <person name="Yamamoto M."/>
            <person name="Yamamoto S."/>
            <person name="Yamane H."/>
            <person name="Yoshiki S."/>
            <person name="Yoshihara R."/>
            <person name="Yukawa K."/>
            <person name="Zhong H."/>
            <person name="Yano M."/>
            <person name="Yuan Q."/>
            <person name="Ouyang S."/>
            <person name="Liu J."/>
            <person name="Jones K.M."/>
            <person name="Gansberger K."/>
            <person name="Moffat K."/>
            <person name="Hill J."/>
            <person name="Bera J."/>
            <person name="Fadrosh D."/>
            <person name="Jin S."/>
            <person name="Johri S."/>
            <person name="Kim M."/>
            <person name="Overton L."/>
            <person name="Reardon M."/>
            <person name="Tsitrin T."/>
            <person name="Vuong H."/>
            <person name="Weaver B."/>
            <person name="Ciecko A."/>
            <person name="Tallon L."/>
            <person name="Jackson J."/>
            <person name="Pai G."/>
            <person name="Aken S.V."/>
            <person name="Utterback T."/>
            <person name="Reidmuller S."/>
            <person name="Feldblyum T."/>
            <person name="Hsiao J."/>
            <person name="Zismann V."/>
            <person name="Iobst S."/>
            <person name="de Vazeille A.R."/>
            <person name="Buell C.R."/>
            <person name="Ying K."/>
            <person name="Li Y."/>
            <person name="Lu T."/>
            <person name="Huang Y."/>
            <person name="Zhao Q."/>
            <person name="Feng Q."/>
            <person name="Zhang L."/>
            <person name="Zhu J."/>
            <person name="Weng Q."/>
            <person name="Mu J."/>
            <person name="Lu Y."/>
            <person name="Fan D."/>
            <person name="Liu Y."/>
            <person name="Guan J."/>
            <person name="Zhang Y."/>
            <person name="Yu S."/>
            <person name="Liu X."/>
            <person name="Zhang Y."/>
            <person name="Hong G."/>
            <person name="Han B."/>
            <person name="Choisne N."/>
            <person name="Demange N."/>
            <person name="Orjeda G."/>
            <person name="Samain S."/>
            <person name="Cattolico L."/>
            <person name="Pelletier E."/>
            <person name="Couloux A."/>
            <person name="Segurens B."/>
            <person name="Wincker P."/>
            <person name="D'Hont A."/>
            <person name="Scarpelli C."/>
            <person name="Weissenbach J."/>
            <person name="Salanoubat M."/>
            <person name="Quetier F."/>
            <person name="Yu Y."/>
            <person name="Kim H.R."/>
            <person name="Rambo T."/>
            <person name="Currie J."/>
            <person name="Collura K."/>
            <person name="Luo M."/>
            <person name="Yang T."/>
            <person name="Ammiraju J.S.S."/>
            <person name="Engler F."/>
            <person name="Soderlund C."/>
            <person name="Wing R.A."/>
            <person name="Palmer L.E."/>
            <person name="de la Bastide M."/>
            <person name="Spiegel L."/>
            <person name="Nascimento L."/>
            <person name="Zutavern T."/>
            <person name="O'Shaughnessy A."/>
            <person name="Dike S."/>
            <person name="Dedhia N."/>
            <person name="Preston R."/>
            <person name="Balija V."/>
            <person name="McCombie W.R."/>
            <person name="Chow T."/>
            <person name="Chen H."/>
            <person name="Chung M."/>
            <person name="Chen C."/>
            <person name="Shaw J."/>
            <person name="Wu H."/>
            <person name="Hsiao K."/>
            <person name="Chao Y."/>
            <person name="Chu M."/>
            <person name="Cheng C."/>
            <person name="Hour A."/>
            <person name="Lee P."/>
            <person name="Lin S."/>
            <person name="Lin Y."/>
            <person name="Liou J."/>
            <person name="Liu S."/>
            <person name="Hsing Y."/>
            <person name="Raghuvanshi S."/>
            <person name="Mohanty A."/>
            <person name="Bharti A.K."/>
            <person name="Gaur A."/>
            <person name="Gupta V."/>
            <person name="Kumar D."/>
            <person name="Ravi V."/>
            <person name="Vij S."/>
            <person name="Kapur A."/>
            <person name="Khurana P."/>
            <person name="Khurana P."/>
            <person name="Khurana J.P."/>
            <person name="Tyagi A.K."/>
            <person name="Gaikwad K."/>
            <person name="Singh A."/>
            <person name="Dalal V."/>
            <person name="Srivastava S."/>
            <person name="Dixit A."/>
            <person name="Pal A.K."/>
            <person name="Ghazi I.A."/>
            <person name="Yadav M."/>
            <person name="Pandit A."/>
            <person name="Bhargava A."/>
            <person name="Sureshbabu K."/>
            <person name="Batra K."/>
            <person name="Sharma T.R."/>
            <person name="Mohapatra T."/>
            <person name="Singh N.K."/>
            <person name="Messing J."/>
            <person name="Nelson A.B."/>
            <person name="Fuks G."/>
            <person name="Kavchok S."/>
            <person name="Keizer G."/>
            <person name="Linton E."/>
            <person name="Llaca V."/>
            <person name="Song R."/>
            <person name="Tanyolac B."/>
            <person name="Young S."/>
            <person name="Ho-Il K."/>
            <person name="Hahn J.H."/>
            <person name="Sangsakoo G."/>
            <person name="Vanavichit A."/>
            <person name="de Mattos Luiz.A.T."/>
            <person name="Zimmer P.D."/>
            <person name="Malone G."/>
            <person name="Dellagostin O."/>
            <person name="de Oliveira A.C."/>
            <person name="Bevan M."/>
            <person name="Bancroft I."/>
            <person name="Minx P."/>
            <person name="Cordum H."/>
            <person name="Wilson R."/>
            <person name="Cheng Z."/>
            <person name="Jin W."/>
            <person name="Jiang J."/>
            <person name="Leong S.A."/>
            <person name="Iwama H."/>
            <person name="Gojobori T."/>
            <person name="Itoh T."/>
            <person name="Niimura Y."/>
            <person name="Fujii Y."/>
            <person name="Habara T."/>
            <person name="Sakai H."/>
            <person name="Sato Y."/>
            <person name="Wilson G."/>
            <person name="Kumar K."/>
            <person name="McCouch S."/>
            <person name="Juretic N."/>
            <person name="Hoen D."/>
            <person name="Wright S."/>
            <person name="Bruskiewich R."/>
            <person name="Bureau T."/>
            <person name="Miyao A."/>
            <person name="Hirochika H."/>
            <person name="Nishikawa T."/>
            <person name="Kadowaki K."/>
            <person name="Sugiura M."/>
            <person name="Burr B."/>
            <person name="Sasaki T."/>
        </authorList>
    </citation>
    <scope>NUCLEOTIDE SEQUENCE [LARGE SCALE GENOMIC DNA]</scope>
    <source>
        <strain evidence="4">cv. Nipponbare</strain>
    </source>
</reference>